<dbReference type="STRING" id="1227077.SAMN04515668_3162"/>
<dbReference type="Proteomes" id="UP000199029">
    <property type="component" value="Unassembled WGS sequence"/>
</dbReference>
<feature type="transmembrane region" description="Helical" evidence="8">
    <location>
        <begin position="88"/>
        <end position="109"/>
    </location>
</feature>
<evidence type="ECO:0000313" key="9">
    <source>
        <dbReference type="EMBL" id="SFQ59161.1"/>
    </source>
</evidence>
<keyword evidence="6 8" id="KW-0472">Membrane</keyword>
<feature type="transmembrane region" description="Helical" evidence="8">
    <location>
        <begin position="250"/>
        <end position="269"/>
    </location>
</feature>
<dbReference type="OrthoDB" id="1070018at2"/>
<dbReference type="GO" id="GO:0016758">
    <property type="term" value="F:hexosyltransferase activity"/>
    <property type="evidence" value="ECO:0007669"/>
    <property type="project" value="InterPro"/>
</dbReference>
<dbReference type="EMBL" id="FOXS01000004">
    <property type="protein sequence ID" value="SFQ59161.1"/>
    <property type="molecule type" value="Genomic_DNA"/>
</dbReference>
<keyword evidence="3" id="KW-0808">Transferase</keyword>
<dbReference type="AlphaFoldDB" id="A0A1I5ZRW9"/>
<feature type="transmembrane region" description="Helical" evidence="8">
    <location>
        <begin position="161"/>
        <end position="185"/>
    </location>
</feature>
<feature type="transmembrane region" description="Helical" evidence="8">
    <location>
        <begin position="12"/>
        <end position="35"/>
    </location>
</feature>
<accession>A0A1I5ZRW9</accession>
<evidence type="ECO:0000256" key="4">
    <source>
        <dbReference type="ARBA" id="ARBA00022692"/>
    </source>
</evidence>
<feature type="transmembrane region" description="Helical" evidence="8">
    <location>
        <begin position="281"/>
        <end position="297"/>
    </location>
</feature>
<evidence type="ECO:0000256" key="5">
    <source>
        <dbReference type="ARBA" id="ARBA00022989"/>
    </source>
</evidence>
<evidence type="ECO:0000256" key="7">
    <source>
        <dbReference type="ARBA" id="ARBA00024033"/>
    </source>
</evidence>
<evidence type="ECO:0000256" key="2">
    <source>
        <dbReference type="ARBA" id="ARBA00022475"/>
    </source>
</evidence>
<dbReference type="GO" id="GO:0005886">
    <property type="term" value="C:plasma membrane"/>
    <property type="evidence" value="ECO:0007669"/>
    <property type="project" value="UniProtKB-SubCell"/>
</dbReference>
<name>A0A1I5ZRW9_HYMAR</name>
<organism evidence="9 10">
    <name type="scientific">Hymenobacter arizonensis</name>
    <name type="common">Siccationidurans arizonensis</name>
    <dbReference type="NCBI Taxonomy" id="1227077"/>
    <lineage>
        <taxon>Bacteria</taxon>
        <taxon>Pseudomonadati</taxon>
        <taxon>Bacteroidota</taxon>
        <taxon>Cytophagia</taxon>
        <taxon>Cytophagales</taxon>
        <taxon>Hymenobacteraceae</taxon>
        <taxon>Hymenobacter</taxon>
    </lineage>
</organism>
<evidence type="ECO:0008006" key="11">
    <source>
        <dbReference type="Google" id="ProtNLM"/>
    </source>
</evidence>
<comment type="similarity">
    <text evidence="7">Belongs to the glycosyltransferase 87 family.</text>
</comment>
<keyword evidence="2" id="KW-1003">Cell membrane</keyword>
<feature type="transmembrane region" description="Helical" evidence="8">
    <location>
        <begin position="327"/>
        <end position="347"/>
    </location>
</feature>
<feature type="transmembrane region" description="Helical" evidence="8">
    <location>
        <begin position="197"/>
        <end position="220"/>
    </location>
</feature>
<reference evidence="10" key="1">
    <citation type="submission" date="2016-10" db="EMBL/GenBank/DDBJ databases">
        <authorList>
            <person name="Varghese N."/>
            <person name="Submissions S."/>
        </authorList>
    </citation>
    <scope>NUCLEOTIDE SEQUENCE [LARGE SCALE GENOMIC DNA]</scope>
    <source>
        <strain evidence="10">OR362-8,ATCC BAA-1266,JCM 13504</strain>
    </source>
</reference>
<proteinExistence type="inferred from homology"/>
<sequence length="403" mass="46393">MSNFAARLRTSLLNPYVLGAVYAVLTIIISVQHYLKGPGSYNNYLIFVKPFFNLLAEKNLYLEYPEYYYDTYKYSPTFALFMGPLALIPAWLGLMIWNVVNSVVFYFAALRMFPDTRRQAIFLLLVFFDVLTALHNSQANCLLAGLMIWTYVHLKDRRAALAGLCLALAAFIKVYGIAVGLLFLFYPGFWRNSLWAAAWMVVLAFMPLLVVSWPAFLMIYQGWYDIVRESATGIQLSVIGILQSWFGFPLQYKGIVQALGMGLLLLPLVRWRSWSHPDYQRLYLCSLLIFVVIFNQMAESPTFIIAVTGFMLWFMYYGRYTRLGWPLFWFAFIFTSLSSTDLMPSYIRETYLDVYKMKAVPMVVAWLVIQVQLLVFARRQSLIGEELAASDTSFLASEGTMTR</sequence>
<dbReference type="RefSeq" id="WP_092675547.1">
    <property type="nucleotide sequence ID" value="NZ_FOXS01000004.1"/>
</dbReference>
<keyword evidence="4 8" id="KW-0812">Transmembrane</keyword>
<dbReference type="InterPro" id="IPR018584">
    <property type="entry name" value="GT87"/>
</dbReference>
<evidence type="ECO:0000256" key="3">
    <source>
        <dbReference type="ARBA" id="ARBA00022679"/>
    </source>
</evidence>
<keyword evidence="10" id="KW-1185">Reference proteome</keyword>
<keyword evidence="5 8" id="KW-1133">Transmembrane helix</keyword>
<protein>
    <recommendedName>
        <fullName evidence="11">DUF2029 domain-containing protein</fullName>
    </recommendedName>
</protein>
<evidence type="ECO:0000256" key="1">
    <source>
        <dbReference type="ARBA" id="ARBA00004651"/>
    </source>
</evidence>
<gene>
    <name evidence="9" type="ORF">SAMN04515668_3162</name>
</gene>
<dbReference type="Pfam" id="PF09594">
    <property type="entry name" value="GT87"/>
    <property type="match status" value="1"/>
</dbReference>
<evidence type="ECO:0000256" key="8">
    <source>
        <dbReference type="SAM" id="Phobius"/>
    </source>
</evidence>
<comment type="subcellular location">
    <subcellularLocation>
        <location evidence="1">Cell membrane</location>
        <topology evidence="1">Multi-pass membrane protein</topology>
    </subcellularLocation>
</comment>
<evidence type="ECO:0000256" key="6">
    <source>
        <dbReference type="ARBA" id="ARBA00023136"/>
    </source>
</evidence>
<evidence type="ECO:0000313" key="10">
    <source>
        <dbReference type="Proteomes" id="UP000199029"/>
    </source>
</evidence>
<feature type="transmembrane region" description="Helical" evidence="8">
    <location>
        <begin position="121"/>
        <end position="149"/>
    </location>
</feature>